<comment type="caution">
    <text evidence="2">The sequence shown here is derived from an EMBL/GenBank/DDBJ whole genome shotgun (WGS) entry which is preliminary data.</text>
</comment>
<protein>
    <recommendedName>
        <fullName evidence="4">Transposase</fullName>
    </recommendedName>
</protein>
<accession>A0ABR9DUR5</accession>
<name>A0ABR9DUR5_9GAMM</name>
<feature type="coiled-coil region" evidence="1">
    <location>
        <begin position="85"/>
        <end position="112"/>
    </location>
</feature>
<sequence>MQRWIALGKNHELETKNNGNHMTAEKRAHDWSLAERLNAIIESASLDEAILNEYCRAKGLYPHHIKQWKHDFAKGPSTKPVKSDSKQLKQEIKQLQKELNRKDKALAETAALLKQTFSGVSTRTINKRS</sequence>
<reference evidence="2 3" key="1">
    <citation type="submission" date="2015-06" db="EMBL/GenBank/DDBJ databases">
        <title>Genome sequence of Pseudoalteromonas aliena.</title>
        <authorList>
            <person name="Xie B.-B."/>
            <person name="Rong J.-C."/>
            <person name="Qin Q.-L."/>
            <person name="Zhang Y.-Z."/>
        </authorList>
    </citation>
    <scope>NUCLEOTIDE SEQUENCE [LARGE SCALE GENOMIC DNA]</scope>
    <source>
        <strain evidence="2 3">SW19</strain>
    </source>
</reference>
<gene>
    <name evidence="2" type="ORF">PALI_a3819</name>
</gene>
<keyword evidence="1" id="KW-0175">Coiled coil</keyword>
<dbReference type="InterPro" id="IPR002514">
    <property type="entry name" value="Transposase_8"/>
</dbReference>
<evidence type="ECO:0000313" key="2">
    <source>
        <dbReference type="EMBL" id="MBE0358098.1"/>
    </source>
</evidence>
<dbReference type="Proteomes" id="UP000648482">
    <property type="component" value="Unassembled WGS sequence"/>
</dbReference>
<dbReference type="RefSeq" id="WP_193154699.1">
    <property type="nucleotide sequence ID" value="NZ_AQGU01000020.1"/>
</dbReference>
<dbReference type="Pfam" id="PF01527">
    <property type="entry name" value="HTH_Tnp_1"/>
    <property type="match status" value="1"/>
</dbReference>
<evidence type="ECO:0008006" key="4">
    <source>
        <dbReference type="Google" id="ProtNLM"/>
    </source>
</evidence>
<organism evidence="2 3">
    <name type="scientific">Pseudoalteromonas aliena SW19</name>
    <dbReference type="NCBI Taxonomy" id="1314866"/>
    <lineage>
        <taxon>Bacteria</taxon>
        <taxon>Pseudomonadati</taxon>
        <taxon>Pseudomonadota</taxon>
        <taxon>Gammaproteobacteria</taxon>
        <taxon>Alteromonadales</taxon>
        <taxon>Pseudoalteromonadaceae</taxon>
        <taxon>Pseudoalteromonas</taxon>
    </lineage>
</organism>
<evidence type="ECO:0000313" key="3">
    <source>
        <dbReference type="Proteomes" id="UP000648482"/>
    </source>
</evidence>
<evidence type="ECO:0000256" key="1">
    <source>
        <dbReference type="SAM" id="Coils"/>
    </source>
</evidence>
<proteinExistence type="predicted"/>
<keyword evidence="3" id="KW-1185">Reference proteome</keyword>
<dbReference type="EMBL" id="AQGU01000020">
    <property type="protein sequence ID" value="MBE0358098.1"/>
    <property type="molecule type" value="Genomic_DNA"/>
</dbReference>